<accession>A0ABQ4QVE3</accession>
<protein>
    <recommendedName>
        <fullName evidence="4">Pentapeptide MXKDX repeat protein</fullName>
    </recommendedName>
</protein>
<gene>
    <name evidence="2" type="ORF">OPKNFCMD_1727</name>
</gene>
<feature type="signal peptide" evidence="1">
    <location>
        <begin position="1"/>
        <end position="26"/>
    </location>
</feature>
<dbReference type="Proteomes" id="UP001055167">
    <property type="component" value="Unassembled WGS sequence"/>
</dbReference>
<keyword evidence="3" id="KW-1185">Reference proteome</keyword>
<dbReference type="RefSeq" id="WP_128565891.1">
    <property type="nucleotide sequence ID" value="NZ_BPQH01000004.1"/>
</dbReference>
<proteinExistence type="predicted"/>
<evidence type="ECO:0000256" key="1">
    <source>
        <dbReference type="SAM" id="SignalP"/>
    </source>
</evidence>
<feature type="chain" id="PRO_5045551036" description="Pentapeptide MXKDX repeat protein" evidence="1">
    <location>
        <begin position="27"/>
        <end position="81"/>
    </location>
</feature>
<evidence type="ECO:0000313" key="2">
    <source>
        <dbReference type="EMBL" id="GJD49001.1"/>
    </source>
</evidence>
<organism evidence="2 3">
    <name type="scientific">Methylobacterium crusticola</name>
    <dbReference type="NCBI Taxonomy" id="1697972"/>
    <lineage>
        <taxon>Bacteria</taxon>
        <taxon>Pseudomonadati</taxon>
        <taxon>Pseudomonadota</taxon>
        <taxon>Alphaproteobacteria</taxon>
        <taxon>Hyphomicrobiales</taxon>
        <taxon>Methylobacteriaceae</taxon>
        <taxon>Methylobacterium</taxon>
    </lineage>
</organism>
<evidence type="ECO:0008006" key="4">
    <source>
        <dbReference type="Google" id="ProtNLM"/>
    </source>
</evidence>
<reference evidence="2" key="1">
    <citation type="journal article" date="2021" name="Front. Microbiol.">
        <title>Comprehensive Comparative Genomics and Phenotyping of Methylobacterium Species.</title>
        <authorList>
            <person name="Alessa O."/>
            <person name="Ogura Y."/>
            <person name="Fujitani Y."/>
            <person name="Takami H."/>
            <person name="Hayashi T."/>
            <person name="Sahin N."/>
            <person name="Tani A."/>
        </authorList>
    </citation>
    <scope>NUCLEOTIDE SEQUENCE</scope>
    <source>
        <strain evidence="2">KCTC 52305</strain>
    </source>
</reference>
<evidence type="ECO:0000313" key="3">
    <source>
        <dbReference type="Proteomes" id="UP001055167"/>
    </source>
</evidence>
<keyword evidence="1" id="KW-0732">Signal</keyword>
<name>A0ABQ4QVE3_9HYPH</name>
<comment type="caution">
    <text evidence="2">The sequence shown here is derived from an EMBL/GenBank/DDBJ whole genome shotgun (WGS) entry which is preliminary data.</text>
</comment>
<sequence length="81" mass="9005">MKTMTLGLAAAAVLGGLTFGLGAASAAPASPAGIQAGQGMVEPAAMDHHERRMMRRHMMRRHMMKRHMMHRRMHSRGMHRM</sequence>
<dbReference type="EMBL" id="BPQH01000004">
    <property type="protein sequence ID" value="GJD49001.1"/>
    <property type="molecule type" value="Genomic_DNA"/>
</dbReference>
<reference evidence="2" key="2">
    <citation type="submission" date="2021-08" db="EMBL/GenBank/DDBJ databases">
        <authorList>
            <person name="Tani A."/>
            <person name="Ola A."/>
            <person name="Ogura Y."/>
            <person name="Katsura K."/>
            <person name="Hayashi T."/>
        </authorList>
    </citation>
    <scope>NUCLEOTIDE SEQUENCE</scope>
    <source>
        <strain evidence="2">KCTC 52305</strain>
    </source>
</reference>